<dbReference type="Pfam" id="PF02687">
    <property type="entry name" value="FtsX"/>
    <property type="match status" value="2"/>
</dbReference>
<feature type="transmembrane region" description="Helical" evidence="6">
    <location>
        <begin position="260"/>
        <end position="289"/>
    </location>
</feature>
<protein>
    <submittedName>
        <fullName evidence="8">Putative ABC transport system permease protein</fullName>
    </submittedName>
</protein>
<feature type="domain" description="ABC3 transporter permease C-terminal" evidence="7">
    <location>
        <begin position="269"/>
        <end position="387"/>
    </location>
</feature>
<feature type="transmembrane region" description="Helical" evidence="6">
    <location>
        <begin position="484"/>
        <end position="505"/>
    </location>
</feature>
<feature type="transmembrane region" description="Helical" evidence="6">
    <location>
        <begin position="355"/>
        <end position="376"/>
    </location>
</feature>
<evidence type="ECO:0000259" key="7">
    <source>
        <dbReference type="Pfam" id="PF02687"/>
    </source>
</evidence>
<feature type="transmembrane region" description="Helical" evidence="6">
    <location>
        <begin position="310"/>
        <end position="335"/>
    </location>
</feature>
<keyword evidence="5 6" id="KW-0472">Membrane</keyword>
<evidence type="ECO:0000313" key="9">
    <source>
        <dbReference type="Proteomes" id="UP000322499"/>
    </source>
</evidence>
<dbReference type="InterPro" id="IPR038766">
    <property type="entry name" value="Membrane_comp_ABC_pdt"/>
</dbReference>
<evidence type="ECO:0000256" key="3">
    <source>
        <dbReference type="ARBA" id="ARBA00022692"/>
    </source>
</evidence>
<dbReference type="InterPro" id="IPR003838">
    <property type="entry name" value="ABC3_permease_C"/>
</dbReference>
<proteinExistence type="predicted"/>
<evidence type="ECO:0000256" key="1">
    <source>
        <dbReference type="ARBA" id="ARBA00004651"/>
    </source>
</evidence>
<evidence type="ECO:0000256" key="6">
    <source>
        <dbReference type="SAM" id="Phobius"/>
    </source>
</evidence>
<reference evidence="8 9" key="1">
    <citation type="submission" date="2019-07" db="EMBL/GenBank/DDBJ databases">
        <title>Genomic Encyclopedia of Archaeal and Bacterial Type Strains, Phase II (KMG-II): from individual species to whole genera.</title>
        <authorList>
            <person name="Goeker M."/>
        </authorList>
    </citation>
    <scope>NUCLEOTIDE SEQUENCE [LARGE SCALE GENOMIC DNA]</scope>
    <source>
        <strain evidence="8 9">DSM 46842</strain>
    </source>
</reference>
<gene>
    <name evidence="8" type="ORF">BD833_108164</name>
</gene>
<accession>A0A5S5CWZ4</accession>
<dbReference type="PANTHER" id="PTHR30287">
    <property type="entry name" value="MEMBRANE COMPONENT OF PREDICTED ABC SUPERFAMILY METABOLITE UPTAKE TRANSPORTER"/>
    <property type="match status" value="1"/>
</dbReference>
<sequence>MSAVFALAVRMTRSRLAALVAVVCAVLGGAAIVTGTGVLAESGLRSELPAGRLAGADVLVSADQTVRQAEDLPVALPERVGVPADLADRLAGIPGVVAAAGDLAFPAAVLTAGGDVVAADDPAAAGHGWSSLQLLPDRQVEGSPPTGPGEVAVDPALAAAAGLGPGDTTRVVAAGRTAEYRVTAVAGPARAGLLFADDVAAALAGRTGTVHLIGLRIEPGTADRVADAVRAEVAGSDLVVATGADRGALVLPEAAAARSLLVVLASSLAGVPLLVVGFVIAGALSVSIAGQRRELALLRAVGTTPRQVRGLVASQATLAAAVALVPGIALGYLLADRFRRLLVGIGLVPEQLPLTWSPLPALAAALLLLLVVQVAARSAAWRVSRAPVTAALGESRTGPAVPSAVRTRIGLGLLVAAVPLALLPLLLRSQMGAAGTSLAGIVGAIGLALAGPVLLRRVTGGLARRLPSGASAPTCLAVANLHGYALRSAGAVTTLAMAVVLALTYTSAHTTVAAAVSGEAEEATLATAQVTAPALGGIPDDALATVRAAAGVEAAVPVRTTAVLWSESMLGEVTVETEPALVLPPAASEVLDLDVRAGSLAGLTGDTVALGAEAARARDAGVGSRVRLTLGDGAEVPARVVAVYDRALGLGSVVLSPDLAAGHTTSDLADQLLVRTDGSAGADRALAAAVAARPGLVLADADAGPARGVPPETWVNLAVVGVLLGYVLLGVANSLVAATAQRREELATLRLSGTTPAQLRAMVRWEAGFISAAAVLAGVLVSAVPLALLGAGFLGRPWPAGPWWLLPASAAVVTALAFAAIGLTTRTALRTPPTVALAGAA</sequence>
<evidence type="ECO:0000256" key="5">
    <source>
        <dbReference type="ARBA" id="ARBA00023136"/>
    </source>
</evidence>
<evidence type="ECO:0000313" key="8">
    <source>
        <dbReference type="EMBL" id="TYP86879.1"/>
    </source>
</evidence>
<dbReference type="PANTHER" id="PTHR30287:SF1">
    <property type="entry name" value="INNER MEMBRANE PROTEIN"/>
    <property type="match status" value="1"/>
</dbReference>
<dbReference type="GO" id="GO:0005886">
    <property type="term" value="C:plasma membrane"/>
    <property type="evidence" value="ECO:0007669"/>
    <property type="project" value="UniProtKB-SubCell"/>
</dbReference>
<evidence type="ECO:0000256" key="2">
    <source>
        <dbReference type="ARBA" id="ARBA00022475"/>
    </source>
</evidence>
<feature type="transmembrane region" description="Helical" evidence="6">
    <location>
        <begin position="803"/>
        <end position="823"/>
    </location>
</feature>
<keyword evidence="4 6" id="KW-1133">Transmembrane helix</keyword>
<feature type="transmembrane region" description="Helical" evidence="6">
    <location>
        <begin position="714"/>
        <end position="736"/>
    </location>
</feature>
<dbReference type="RefSeq" id="WP_208092647.1">
    <property type="nucleotide sequence ID" value="NZ_VNHW01000008.1"/>
</dbReference>
<feature type="domain" description="ABC3 transporter permease C-terminal" evidence="7">
    <location>
        <begin position="719"/>
        <end position="833"/>
    </location>
</feature>
<feature type="transmembrane region" description="Helical" evidence="6">
    <location>
        <begin position="409"/>
        <end position="427"/>
    </location>
</feature>
<feature type="transmembrane region" description="Helical" evidence="6">
    <location>
        <begin position="769"/>
        <end position="791"/>
    </location>
</feature>
<dbReference type="EMBL" id="VNHW01000008">
    <property type="protein sequence ID" value="TYP86879.1"/>
    <property type="molecule type" value="Genomic_DNA"/>
</dbReference>
<dbReference type="Proteomes" id="UP000322499">
    <property type="component" value="Unassembled WGS sequence"/>
</dbReference>
<feature type="transmembrane region" description="Helical" evidence="6">
    <location>
        <begin position="433"/>
        <end position="455"/>
    </location>
</feature>
<dbReference type="AlphaFoldDB" id="A0A5S5CWZ4"/>
<evidence type="ECO:0000256" key="4">
    <source>
        <dbReference type="ARBA" id="ARBA00022989"/>
    </source>
</evidence>
<comment type="subcellular location">
    <subcellularLocation>
        <location evidence="1">Cell membrane</location>
        <topology evidence="1">Multi-pass membrane protein</topology>
    </subcellularLocation>
</comment>
<organism evidence="8 9">
    <name type="scientific">Blastococcus xanthinilyticus</name>
    <dbReference type="NCBI Taxonomy" id="1564164"/>
    <lineage>
        <taxon>Bacteria</taxon>
        <taxon>Bacillati</taxon>
        <taxon>Actinomycetota</taxon>
        <taxon>Actinomycetes</taxon>
        <taxon>Geodermatophilales</taxon>
        <taxon>Geodermatophilaceae</taxon>
        <taxon>Blastococcus</taxon>
    </lineage>
</organism>
<comment type="caution">
    <text evidence="8">The sequence shown here is derived from an EMBL/GenBank/DDBJ whole genome shotgun (WGS) entry which is preliminary data.</text>
</comment>
<keyword evidence="3 6" id="KW-0812">Transmembrane</keyword>
<name>A0A5S5CWZ4_9ACTN</name>
<keyword evidence="9" id="KW-1185">Reference proteome</keyword>
<keyword evidence="2" id="KW-1003">Cell membrane</keyword>